<protein>
    <submittedName>
        <fullName evidence="2">Uncharacterized protein</fullName>
    </submittedName>
</protein>
<organism evidence="2 3">
    <name type="scientific">Staurois parvus</name>
    <dbReference type="NCBI Taxonomy" id="386267"/>
    <lineage>
        <taxon>Eukaryota</taxon>
        <taxon>Metazoa</taxon>
        <taxon>Chordata</taxon>
        <taxon>Craniata</taxon>
        <taxon>Vertebrata</taxon>
        <taxon>Euteleostomi</taxon>
        <taxon>Amphibia</taxon>
        <taxon>Batrachia</taxon>
        <taxon>Anura</taxon>
        <taxon>Neobatrachia</taxon>
        <taxon>Ranoidea</taxon>
        <taxon>Ranidae</taxon>
        <taxon>Staurois</taxon>
    </lineage>
</organism>
<dbReference type="Proteomes" id="UP001162483">
    <property type="component" value="Unassembled WGS sequence"/>
</dbReference>
<keyword evidence="1" id="KW-1133">Transmembrane helix</keyword>
<feature type="transmembrane region" description="Helical" evidence="1">
    <location>
        <begin position="45"/>
        <end position="66"/>
    </location>
</feature>
<evidence type="ECO:0000313" key="2">
    <source>
        <dbReference type="EMBL" id="CAI9577976.1"/>
    </source>
</evidence>
<feature type="non-terminal residue" evidence="2">
    <location>
        <position position="1"/>
    </location>
</feature>
<reference evidence="2" key="1">
    <citation type="submission" date="2023-05" db="EMBL/GenBank/DDBJ databases">
        <authorList>
            <person name="Stuckert A."/>
        </authorList>
    </citation>
    <scope>NUCLEOTIDE SEQUENCE</scope>
</reference>
<evidence type="ECO:0000256" key="1">
    <source>
        <dbReference type="SAM" id="Phobius"/>
    </source>
</evidence>
<evidence type="ECO:0000313" key="3">
    <source>
        <dbReference type="Proteomes" id="UP001162483"/>
    </source>
</evidence>
<accession>A0ABN9DZC3</accession>
<proteinExistence type="predicted"/>
<name>A0ABN9DZC3_9NEOB</name>
<gene>
    <name evidence="2" type="ORF">SPARVUS_LOCUS8799791</name>
</gene>
<comment type="caution">
    <text evidence="2">The sequence shown here is derived from an EMBL/GenBank/DDBJ whole genome shotgun (WGS) entry which is preliminary data.</text>
</comment>
<dbReference type="EMBL" id="CATNWA010014964">
    <property type="protein sequence ID" value="CAI9577976.1"/>
    <property type="molecule type" value="Genomic_DNA"/>
</dbReference>
<keyword evidence="1" id="KW-0472">Membrane</keyword>
<keyword evidence="1" id="KW-0812">Transmembrane</keyword>
<keyword evidence="3" id="KW-1185">Reference proteome</keyword>
<sequence length="93" mass="11217">LTPCLQGTYTPFLSRPIFSFLHCHTLDENCAVMQHYTHMNFLSFILRQIQLSFGSINHLWVFYFLLNKPKTTEKFEREKVFLTTFCKRMRIIH</sequence>